<gene>
    <name evidence="7" type="ORF">GZA08_08365</name>
</gene>
<evidence type="ECO:0000313" key="7">
    <source>
        <dbReference type="EMBL" id="NDV00980.1"/>
    </source>
</evidence>
<reference evidence="7 8" key="1">
    <citation type="submission" date="2020-02" db="EMBL/GenBank/DDBJ databases">
        <title>Pseudoroseicyclus tamarix, sp. nov., isolated from offshore sediment of a Tamarix chinensis forest.</title>
        <authorList>
            <person name="Gai Y."/>
        </authorList>
    </citation>
    <scope>NUCLEOTIDE SEQUENCE [LARGE SCALE GENOMIC DNA]</scope>
    <source>
        <strain evidence="7 8">CLL3-39</strain>
    </source>
</reference>
<dbReference type="RefSeq" id="WP_163892075.1">
    <property type="nucleotide sequence ID" value="NZ_JAAFYS010000002.1"/>
</dbReference>
<dbReference type="GO" id="GO:0016020">
    <property type="term" value="C:membrane"/>
    <property type="evidence" value="ECO:0007669"/>
    <property type="project" value="UniProtKB-SubCell"/>
</dbReference>
<evidence type="ECO:0000256" key="4">
    <source>
        <dbReference type="ARBA" id="ARBA00023136"/>
    </source>
</evidence>
<feature type="transmembrane region" description="Helical" evidence="5">
    <location>
        <begin position="134"/>
        <end position="155"/>
    </location>
</feature>
<dbReference type="InterPro" id="IPR006977">
    <property type="entry name" value="Yip1_dom"/>
</dbReference>
<feature type="transmembrane region" description="Helical" evidence="5">
    <location>
        <begin position="104"/>
        <end position="128"/>
    </location>
</feature>
<keyword evidence="4 5" id="KW-0472">Membrane</keyword>
<evidence type="ECO:0000259" key="6">
    <source>
        <dbReference type="Pfam" id="PF04893"/>
    </source>
</evidence>
<dbReference type="Pfam" id="PF04893">
    <property type="entry name" value="Yip1"/>
    <property type="match status" value="1"/>
</dbReference>
<keyword evidence="8" id="KW-1185">Reference proteome</keyword>
<evidence type="ECO:0000256" key="1">
    <source>
        <dbReference type="ARBA" id="ARBA00004141"/>
    </source>
</evidence>
<evidence type="ECO:0000256" key="2">
    <source>
        <dbReference type="ARBA" id="ARBA00022692"/>
    </source>
</evidence>
<feature type="transmembrane region" description="Helical" evidence="5">
    <location>
        <begin position="69"/>
        <end position="92"/>
    </location>
</feature>
<sequence length="197" mass="20671">MSAPAAGPGGFGRLVGETFRNPAAVARELLDMRLGRNVLWPGIALVAILNALIAGLPSGGNIQPFAEGIAIRPFTFAIIVGAALTIFVFALAYGGRAFNGQGDFTGALTVVLWTEVISVVLGAAQLVIGLVLTPLLAFTAIAALILQFWIMLHFINELHRFGSLMKSFLLVVGLGIAILIGATIMFTAIELLMGTRP</sequence>
<dbReference type="Proteomes" id="UP000474757">
    <property type="component" value="Unassembled WGS sequence"/>
</dbReference>
<dbReference type="AlphaFoldDB" id="A0A6B2JSK4"/>
<protein>
    <submittedName>
        <fullName evidence="7">YIP1 family protein</fullName>
    </submittedName>
</protein>
<proteinExistence type="predicted"/>
<keyword evidence="2 5" id="KW-0812">Transmembrane</keyword>
<evidence type="ECO:0000256" key="5">
    <source>
        <dbReference type="SAM" id="Phobius"/>
    </source>
</evidence>
<comment type="caution">
    <text evidence="7">The sequence shown here is derived from an EMBL/GenBank/DDBJ whole genome shotgun (WGS) entry which is preliminary data.</text>
</comment>
<dbReference type="EMBL" id="JAAGAB010000002">
    <property type="protein sequence ID" value="NDV00980.1"/>
    <property type="molecule type" value="Genomic_DNA"/>
</dbReference>
<name>A0A6B2JSK4_9RHOB</name>
<organism evidence="7 8">
    <name type="scientific">Pseudoroseicyclus tamaricis</name>
    <dbReference type="NCBI Taxonomy" id="2705421"/>
    <lineage>
        <taxon>Bacteria</taxon>
        <taxon>Pseudomonadati</taxon>
        <taxon>Pseudomonadota</taxon>
        <taxon>Alphaproteobacteria</taxon>
        <taxon>Rhodobacterales</taxon>
        <taxon>Paracoccaceae</taxon>
        <taxon>Pseudoroseicyclus</taxon>
    </lineage>
</organism>
<evidence type="ECO:0000256" key="3">
    <source>
        <dbReference type="ARBA" id="ARBA00022989"/>
    </source>
</evidence>
<evidence type="ECO:0000313" key="8">
    <source>
        <dbReference type="Proteomes" id="UP000474757"/>
    </source>
</evidence>
<keyword evidence="3 5" id="KW-1133">Transmembrane helix</keyword>
<feature type="transmembrane region" description="Helical" evidence="5">
    <location>
        <begin position="167"/>
        <end position="189"/>
    </location>
</feature>
<accession>A0A6B2JSK4</accession>
<feature type="domain" description="Yip1" evidence="6">
    <location>
        <begin position="17"/>
        <end position="183"/>
    </location>
</feature>
<comment type="subcellular location">
    <subcellularLocation>
        <location evidence="1">Membrane</location>
        <topology evidence="1">Multi-pass membrane protein</topology>
    </subcellularLocation>
</comment>
<feature type="transmembrane region" description="Helical" evidence="5">
    <location>
        <begin position="38"/>
        <end position="57"/>
    </location>
</feature>